<reference evidence="4" key="1">
    <citation type="journal article" date="2019" name="Int. J. Syst. Evol. Microbiol.">
        <title>The Global Catalogue of Microorganisms (GCM) 10K type strain sequencing project: providing services to taxonomists for standard genome sequencing and annotation.</title>
        <authorList>
            <consortium name="The Broad Institute Genomics Platform"/>
            <consortium name="The Broad Institute Genome Sequencing Center for Infectious Disease"/>
            <person name="Wu L."/>
            <person name="Ma J."/>
        </authorList>
    </citation>
    <scope>NUCLEOTIDE SEQUENCE [LARGE SCALE GENOMIC DNA]</scope>
    <source>
        <strain evidence="4">CGMCC 4.7371</strain>
    </source>
</reference>
<keyword evidence="2" id="KW-0812">Transmembrane</keyword>
<evidence type="ECO:0000256" key="1">
    <source>
        <dbReference type="SAM" id="MobiDB-lite"/>
    </source>
</evidence>
<feature type="region of interest" description="Disordered" evidence="1">
    <location>
        <begin position="293"/>
        <end position="318"/>
    </location>
</feature>
<feature type="transmembrane region" description="Helical" evidence="2">
    <location>
        <begin position="40"/>
        <end position="61"/>
    </location>
</feature>
<evidence type="ECO:0008006" key="5">
    <source>
        <dbReference type="Google" id="ProtNLM"/>
    </source>
</evidence>
<sequence>MTEQLHERLADLAGDVATPAPLDPAGLWHTGKRRQRRRTAAAAVAACVVVLAGVSGAGLLLPSGDLSQAPSATKTAPALPDRLHVPGHGLISNEDDPAGPFAVLLSAGQGWPVKTSLVGVSATTGEYRRVTLPGGLPPELGFSETAASLSPSGRYVAYWLQRPGDRADDHGGMEALSGVAVYDTRTGKVRRELVDAPYGISAWALLWVDDSRLYFRAGEIGGAPGTDRASSSRAIGRGWVWDVDGVQRRVPLAMPGGEAIDDVVASDGHGRLLVDPRGGSRYFLLDPAHPKEAQQVRVRRSDSNGTSSAVAASRDGKTAVAAGDEHGSFLAVTFPDGRARNFRDLRAFDVYGWADATHVVVGLGAPSEDGVGSTRIAEVDVTTGRSAPFIRMPSQQLNSPELASDLLGTPPVDRGEPDWPTDPRVFIGLGVGALVLLLGALGVWRRREQR</sequence>
<accession>A0ABQ2NB19</accession>
<organism evidence="3 4">
    <name type="scientific">Nocardioides phosphati</name>
    <dbReference type="NCBI Taxonomy" id="1867775"/>
    <lineage>
        <taxon>Bacteria</taxon>
        <taxon>Bacillati</taxon>
        <taxon>Actinomycetota</taxon>
        <taxon>Actinomycetes</taxon>
        <taxon>Propionibacteriales</taxon>
        <taxon>Nocardioidaceae</taxon>
        <taxon>Nocardioides</taxon>
    </lineage>
</organism>
<proteinExistence type="predicted"/>
<feature type="transmembrane region" description="Helical" evidence="2">
    <location>
        <begin position="425"/>
        <end position="444"/>
    </location>
</feature>
<dbReference type="Gene3D" id="2.120.10.30">
    <property type="entry name" value="TolB, C-terminal domain"/>
    <property type="match status" value="1"/>
</dbReference>
<evidence type="ECO:0000256" key="2">
    <source>
        <dbReference type="SAM" id="Phobius"/>
    </source>
</evidence>
<dbReference type="InterPro" id="IPR011044">
    <property type="entry name" value="Quino_amine_DH_bsu"/>
</dbReference>
<feature type="compositionally biased region" description="Basic and acidic residues" evidence="1">
    <location>
        <begin position="293"/>
        <end position="302"/>
    </location>
</feature>
<name>A0ABQ2NB19_9ACTN</name>
<keyword evidence="2" id="KW-0472">Membrane</keyword>
<dbReference type="InterPro" id="IPR011042">
    <property type="entry name" value="6-blade_b-propeller_TolB-like"/>
</dbReference>
<keyword evidence="4" id="KW-1185">Reference proteome</keyword>
<dbReference type="Proteomes" id="UP000655410">
    <property type="component" value="Unassembled WGS sequence"/>
</dbReference>
<evidence type="ECO:0000313" key="3">
    <source>
        <dbReference type="EMBL" id="GGO91134.1"/>
    </source>
</evidence>
<dbReference type="EMBL" id="BMNI01000006">
    <property type="protein sequence ID" value="GGO91134.1"/>
    <property type="molecule type" value="Genomic_DNA"/>
</dbReference>
<evidence type="ECO:0000313" key="4">
    <source>
        <dbReference type="Proteomes" id="UP000655410"/>
    </source>
</evidence>
<keyword evidence="2" id="KW-1133">Transmembrane helix</keyword>
<gene>
    <name evidence="3" type="ORF">GCM10011584_24510</name>
</gene>
<dbReference type="SUPFAM" id="SSF50969">
    <property type="entry name" value="YVTN repeat-like/Quinoprotein amine dehydrogenase"/>
    <property type="match status" value="1"/>
</dbReference>
<comment type="caution">
    <text evidence="3">The sequence shown here is derived from an EMBL/GenBank/DDBJ whole genome shotgun (WGS) entry which is preliminary data.</text>
</comment>
<dbReference type="RefSeq" id="WP_188784307.1">
    <property type="nucleotide sequence ID" value="NZ_BMNI01000006.1"/>
</dbReference>
<protein>
    <recommendedName>
        <fullName evidence="5">WD40 repeat domain-containing protein</fullName>
    </recommendedName>
</protein>